<dbReference type="InterPro" id="IPR036291">
    <property type="entry name" value="NAD(P)-bd_dom_sf"/>
</dbReference>
<reference evidence="3 4" key="1">
    <citation type="submission" date="2019-04" db="EMBL/GenBank/DDBJ databases">
        <title>Reference strain of H23.</title>
        <authorList>
            <person name="Luo X."/>
        </authorList>
    </citation>
    <scope>NUCLEOTIDE SEQUENCE [LARGE SCALE GENOMIC DNA]</scope>
    <source>
        <strain evidence="3 4">H23</strain>
    </source>
</reference>
<dbReference type="OrthoDB" id="9793499at2"/>
<dbReference type="NCBIfam" id="NF006598">
    <property type="entry name" value="PRK09135.1"/>
    <property type="match status" value="1"/>
</dbReference>
<dbReference type="PRINTS" id="PR00081">
    <property type="entry name" value="GDHRDH"/>
</dbReference>
<evidence type="ECO:0000256" key="2">
    <source>
        <dbReference type="ARBA" id="ARBA00023002"/>
    </source>
</evidence>
<dbReference type="EMBL" id="SZUA01000003">
    <property type="protein sequence ID" value="TKR29369.1"/>
    <property type="molecule type" value="Genomic_DNA"/>
</dbReference>
<comment type="similarity">
    <text evidence="1">Belongs to the short-chain dehydrogenases/reductases (SDR) family.</text>
</comment>
<keyword evidence="4" id="KW-1185">Reference proteome</keyword>
<proteinExistence type="inferred from homology"/>
<comment type="caution">
    <text evidence="3">The sequence shown here is derived from an EMBL/GenBank/DDBJ whole genome shotgun (WGS) entry which is preliminary data.</text>
</comment>
<dbReference type="SUPFAM" id="SSF51735">
    <property type="entry name" value="NAD(P)-binding Rossmann-fold domains"/>
    <property type="match status" value="1"/>
</dbReference>
<gene>
    <name evidence="3" type="ORF">FCE95_14550</name>
</gene>
<dbReference type="Proteomes" id="UP000308707">
    <property type="component" value="Unassembled WGS sequence"/>
</dbReference>
<sequence length="245" mass="26014">MHPRPVALITGAAKRIGAEIARRLHAAGYDLALHYRGSATEARSLVAELETLRAGSALALQADLAEFDRLPELIAQTVGRYGRLDALVNNASSFRPTPLGTATPADWDDLFAANARAPFFLAQAAAPHLKAARGAIVNLADIYAERPLRGHAVYCMAKAALAMATKSLALELAPEVRVNAVAPGAILWPEGGADASKEKALLARTPLARTGTPEEIAEAVRWLLQDARYTTGQILRVDGGRLLEG</sequence>
<organism evidence="3 4">
    <name type="scientific">Luteimonas gilva</name>
    <dbReference type="NCBI Taxonomy" id="2572684"/>
    <lineage>
        <taxon>Bacteria</taxon>
        <taxon>Pseudomonadati</taxon>
        <taxon>Pseudomonadota</taxon>
        <taxon>Gammaproteobacteria</taxon>
        <taxon>Lysobacterales</taxon>
        <taxon>Lysobacteraceae</taxon>
        <taxon>Luteimonas</taxon>
    </lineage>
</organism>
<keyword evidence="2 3" id="KW-0560">Oxidoreductase</keyword>
<evidence type="ECO:0000313" key="3">
    <source>
        <dbReference type="EMBL" id="TKR29369.1"/>
    </source>
</evidence>
<dbReference type="AlphaFoldDB" id="A0A4U5JSQ6"/>
<evidence type="ECO:0000256" key="1">
    <source>
        <dbReference type="ARBA" id="ARBA00006484"/>
    </source>
</evidence>
<evidence type="ECO:0000313" key="4">
    <source>
        <dbReference type="Proteomes" id="UP000308707"/>
    </source>
</evidence>
<dbReference type="InterPro" id="IPR002347">
    <property type="entry name" value="SDR_fam"/>
</dbReference>
<name>A0A4U5JSQ6_9GAMM</name>
<dbReference type="PRINTS" id="PR00080">
    <property type="entry name" value="SDRFAMILY"/>
</dbReference>
<dbReference type="PANTHER" id="PTHR43639">
    <property type="entry name" value="OXIDOREDUCTASE, SHORT-CHAIN DEHYDROGENASE/REDUCTASE FAMILY (AFU_ORTHOLOGUE AFUA_5G02870)"/>
    <property type="match status" value="1"/>
</dbReference>
<dbReference type="FunFam" id="3.40.50.720:FF:000084">
    <property type="entry name" value="Short-chain dehydrogenase reductase"/>
    <property type="match status" value="1"/>
</dbReference>
<dbReference type="Pfam" id="PF13561">
    <property type="entry name" value="adh_short_C2"/>
    <property type="match status" value="1"/>
</dbReference>
<dbReference type="EC" id="1.5.1.33" evidence="3"/>
<accession>A0A4U5JSQ6</accession>
<protein>
    <submittedName>
        <fullName evidence="3">Pteridine reductase</fullName>
        <ecNumber evidence="3">1.5.1.33</ecNumber>
    </submittedName>
</protein>
<dbReference type="GO" id="GO:0047040">
    <property type="term" value="F:pteridine reductase activity"/>
    <property type="evidence" value="ECO:0007669"/>
    <property type="project" value="UniProtKB-EC"/>
</dbReference>
<dbReference type="PANTHER" id="PTHR43639:SF1">
    <property type="entry name" value="SHORT-CHAIN DEHYDROGENASE_REDUCTASE FAMILY PROTEIN"/>
    <property type="match status" value="1"/>
</dbReference>
<dbReference type="Gene3D" id="3.40.50.720">
    <property type="entry name" value="NAD(P)-binding Rossmann-like Domain"/>
    <property type="match status" value="1"/>
</dbReference>
<dbReference type="RefSeq" id="WP_137267771.1">
    <property type="nucleotide sequence ID" value="NZ_SZUA01000003.1"/>
</dbReference>